<evidence type="ECO:0000256" key="2">
    <source>
        <dbReference type="ARBA" id="ARBA00006706"/>
    </source>
</evidence>
<evidence type="ECO:0000256" key="5">
    <source>
        <dbReference type="ARBA" id="ARBA00022842"/>
    </source>
</evidence>
<dbReference type="SUPFAM" id="SSF48576">
    <property type="entry name" value="Terpenoid synthases"/>
    <property type="match status" value="1"/>
</dbReference>
<comment type="cofactor">
    <cofactor evidence="1">
        <name>Mg(2+)</name>
        <dbReference type="ChEBI" id="CHEBI:18420"/>
    </cofactor>
</comment>
<name>A0A938BT78_UNCW3</name>
<dbReference type="SFLD" id="SFLDS00005">
    <property type="entry name" value="Isoprenoid_Synthase_Type_I"/>
    <property type="match status" value="1"/>
</dbReference>
<dbReference type="PANTHER" id="PTHR12001">
    <property type="entry name" value="GERANYLGERANYL PYROPHOSPHATE SYNTHASE"/>
    <property type="match status" value="1"/>
</dbReference>
<dbReference type="AlphaFoldDB" id="A0A938BT78"/>
<dbReference type="Pfam" id="PF00348">
    <property type="entry name" value="polyprenyl_synt"/>
    <property type="match status" value="1"/>
</dbReference>
<dbReference type="PANTHER" id="PTHR12001:SF69">
    <property type="entry name" value="ALL TRANS-POLYPRENYL-DIPHOSPHATE SYNTHASE PDSS1"/>
    <property type="match status" value="1"/>
</dbReference>
<dbReference type="Proteomes" id="UP000779900">
    <property type="component" value="Unassembled WGS sequence"/>
</dbReference>
<dbReference type="GO" id="GO:0008299">
    <property type="term" value="P:isoprenoid biosynthetic process"/>
    <property type="evidence" value="ECO:0007669"/>
    <property type="project" value="InterPro"/>
</dbReference>
<evidence type="ECO:0000256" key="1">
    <source>
        <dbReference type="ARBA" id="ARBA00001946"/>
    </source>
</evidence>
<comment type="caution">
    <text evidence="7">The sequence shown here is derived from an EMBL/GenBank/DDBJ whole genome shotgun (WGS) entry which is preliminary data.</text>
</comment>
<dbReference type="InterPro" id="IPR008949">
    <property type="entry name" value="Isoprenoid_synthase_dom_sf"/>
</dbReference>
<evidence type="ECO:0000256" key="4">
    <source>
        <dbReference type="ARBA" id="ARBA00022723"/>
    </source>
</evidence>
<dbReference type="Gene3D" id="1.10.600.10">
    <property type="entry name" value="Farnesyl Diphosphate Synthase"/>
    <property type="match status" value="1"/>
</dbReference>
<sequence length="268" mass="28841">MKEVSPAYRPIRRGLDAVEAEIANRTTGRFSVLLRGKRLRPAMLLLAAGATGERPDRDAVLAAAIVEIVHTASLIHDDVIDSALRRRDGAALHRVIGVKPAVIFADLLFVQGLAALEELHTPGLVHLLVREVRTMCEGQWLEARIGAGASCSQKQYFDIINKKTASLFAFCGRTGGLLGKAASAELAALEEFGRQFGLAYQLLDDAEDLEDERPGAIQRALARRGGVKYCRDAAGDAAFAARRALKHVPPRVAGGLGRLLSSVMEDGK</sequence>
<dbReference type="InterPro" id="IPR000092">
    <property type="entry name" value="Polyprenyl_synt"/>
</dbReference>
<proteinExistence type="inferred from homology"/>
<keyword evidence="5" id="KW-0460">Magnesium</keyword>
<reference evidence="7" key="1">
    <citation type="submission" date="2019-03" db="EMBL/GenBank/DDBJ databases">
        <title>Lake Tanganyika Metagenome-Assembled Genomes (MAGs).</title>
        <authorList>
            <person name="Tran P."/>
        </authorList>
    </citation>
    <scope>NUCLEOTIDE SEQUENCE</scope>
    <source>
        <strain evidence="7">K_DeepCast_150m_m2_040</strain>
    </source>
</reference>
<accession>A0A938BT78</accession>
<evidence type="ECO:0000313" key="8">
    <source>
        <dbReference type="Proteomes" id="UP000779900"/>
    </source>
</evidence>
<comment type="similarity">
    <text evidence="2 6">Belongs to the FPP/GGPP synthase family.</text>
</comment>
<evidence type="ECO:0000313" key="7">
    <source>
        <dbReference type="EMBL" id="MBM3331302.1"/>
    </source>
</evidence>
<keyword evidence="4" id="KW-0479">Metal-binding</keyword>
<organism evidence="7 8">
    <name type="scientific">candidate division WOR-3 bacterium</name>
    <dbReference type="NCBI Taxonomy" id="2052148"/>
    <lineage>
        <taxon>Bacteria</taxon>
        <taxon>Bacteria division WOR-3</taxon>
    </lineage>
</organism>
<dbReference type="EMBL" id="VGIR01000025">
    <property type="protein sequence ID" value="MBM3331302.1"/>
    <property type="molecule type" value="Genomic_DNA"/>
</dbReference>
<gene>
    <name evidence="7" type="ORF">FJY68_05535</name>
</gene>
<keyword evidence="3 6" id="KW-0808">Transferase</keyword>
<evidence type="ECO:0000256" key="6">
    <source>
        <dbReference type="RuleBase" id="RU004466"/>
    </source>
</evidence>
<evidence type="ECO:0000256" key="3">
    <source>
        <dbReference type="ARBA" id="ARBA00022679"/>
    </source>
</evidence>
<protein>
    <submittedName>
        <fullName evidence="7">Polyprenyl synthetase family protein</fullName>
    </submittedName>
</protein>
<dbReference type="GO" id="GO:0046872">
    <property type="term" value="F:metal ion binding"/>
    <property type="evidence" value="ECO:0007669"/>
    <property type="project" value="UniProtKB-KW"/>
</dbReference>
<dbReference type="GO" id="GO:0004659">
    <property type="term" value="F:prenyltransferase activity"/>
    <property type="evidence" value="ECO:0007669"/>
    <property type="project" value="InterPro"/>
</dbReference>